<dbReference type="GO" id="GO:0044715">
    <property type="term" value="F:8-oxo-dGDP phosphatase activity"/>
    <property type="evidence" value="ECO:0007669"/>
    <property type="project" value="TreeGrafter"/>
</dbReference>
<evidence type="ECO:0000256" key="18">
    <source>
        <dbReference type="PIRSR" id="PIRSR603561-2"/>
    </source>
</evidence>
<keyword evidence="5 18" id="KW-0479">Metal-binding</keyword>
<dbReference type="GO" id="GO:0006281">
    <property type="term" value="P:DNA repair"/>
    <property type="evidence" value="ECO:0007669"/>
    <property type="project" value="UniProtKB-KW"/>
</dbReference>
<feature type="binding site" evidence="17">
    <location>
        <begin position="34"/>
        <end position="37"/>
    </location>
    <ligand>
        <name>8-oxo-dGTP</name>
        <dbReference type="ChEBI" id="CHEBI:77896"/>
    </ligand>
</feature>
<dbReference type="SUPFAM" id="SSF55811">
    <property type="entry name" value="Nudix"/>
    <property type="match status" value="1"/>
</dbReference>
<comment type="catalytic activity">
    <reaction evidence="10">
        <text>8-oxo-dGTP + H2O = 8-oxo-dGMP + diphosphate + H(+)</text>
        <dbReference type="Rhea" id="RHEA:31575"/>
        <dbReference type="ChEBI" id="CHEBI:15377"/>
        <dbReference type="ChEBI" id="CHEBI:15378"/>
        <dbReference type="ChEBI" id="CHEBI:33019"/>
        <dbReference type="ChEBI" id="CHEBI:63224"/>
        <dbReference type="ChEBI" id="CHEBI:77896"/>
        <dbReference type="EC" id="3.6.1.55"/>
    </reaction>
</comment>
<dbReference type="InterPro" id="IPR047127">
    <property type="entry name" value="MutT-like"/>
</dbReference>
<dbReference type="EMBL" id="JFHN01000044">
    <property type="protein sequence ID" value="EXU75813.1"/>
    <property type="molecule type" value="Genomic_DNA"/>
</dbReference>
<keyword evidence="6" id="KW-0227">DNA damage</keyword>
<dbReference type="InterPro" id="IPR000086">
    <property type="entry name" value="NUDIX_hydrolase_dom"/>
</dbReference>
<dbReference type="PANTHER" id="PTHR47707">
    <property type="entry name" value="8-OXO-DGTP DIPHOSPHATASE"/>
    <property type="match status" value="1"/>
</dbReference>
<keyword evidence="8 18" id="KW-0460">Magnesium</keyword>
<comment type="caution">
    <text evidence="20">The sequence shown here is derived from an EMBL/GenBank/DDBJ whole genome shotgun (WGS) entry which is preliminary data.</text>
</comment>
<dbReference type="OrthoDB" id="9810648at2"/>
<comment type="catalytic activity">
    <reaction evidence="11">
        <text>8-oxo-GTP + H2O = 8-oxo-GMP + diphosphate + H(+)</text>
        <dbReference type="Rhea" id="RHEA:67616"/>
        <dbReference type="ChEBI" id="CHEBI:15377"/>
        <dbReference type="ChEBI" id="CHEBI:15378"/>
        <dbReference type="ChEBI" id="CHEBI:33019"/>
        <dbReference type="ChEBI" id="CHEBI:143553"/>
        <dbReference type="ChEBI" id="CHEBI:145694"/>
    </reaction>
</comment>
<evidence type="ECO:0000256" key="13">
    <source>
        <dbReference type="ARBA" id="ARBA00040794"/>
    </source>
</evidence>
<feature type="domain" description="Nudix hydrolase" evidence="19">
    <location>
        <begin position="1"/>
        <end position="128"/>
    </location>
</feature>
<proteinExistence type="inferred from homology"/>
<dbReference type="RefSeq" id="WP_034936608.1">
    <property type="nucleotide sequence ID" value="NZ_JFHN01000044.1"/>
</dbReference>
<dbReference type="Pfam" id="PF14815">
    <property type="entry name" value="NUDIX_4"/>
    <property type="match status" value="1"/>
</dbReference>
<organism evidence="20 21">
    <name type="scientific">Erwinia mallotivora</name>
    <dbReference type="NCBI Taxonomy" id="69222"/>
    <lineage>
        <taxon>Bacteria</taxon>
        <taxon>Pseudomonadati</taxon>
        <taxon>Pseudomonadota</taxon>
        <taxon>Gammaproteobacteria</taxon>
        <taxon>Enterobacterales</taxon>
        <taxon>Erwiniaceae</taxon>
        <taxon>Erwinia</taxon>
    </lineage>
</organism>
<evidence type="ECO:0000256" key="11">
    <source>
        <dbReference type="ARBA" id="ARBA00036904"/>
    </source>
</evidence>
<feature type="binding site" evidence="17">
    <location>
        <position position="28"/>
    </location>
    <ligand>
        <name>8-oxo-dGTP</name>
        <dbReference type="ChEBI" id="CHEBI:77896"/>
    </ligand>
</feature>
<evidence type="ECO:0000259" key="19">
    <source>
        <dbReference type="PROSITE" id="PS51462"/>
    </source>
</evidence>
<dbReference type="InterPro" id="IPR020476">
    <property type="entry name" value="Nudix_hydrolase"/>
</dbReference>
<feature type="binding site" evidence="18">
    <location>
        <position position="37"/>
    </location>
    <ligand>
        <name>Mg(2+)</name>
        <dbReference type="ChEBI" id="CHEBI:18420"/>
    </ligand>
</feature>
<comment type="cofactor">
    <cofactor evidence="1 18">
        <name>Mg(2+)</name>
        <dbReference type="ChEBI" id="CHEBI:18420"/>
    </cofactor>
</comment>
<dbReference type="PRINTS" id="PR00502">
    <property type="entry name" value="NUDIXFAMILY"/>
</dbReference>
<reference evidence="20 21" key="1">
    <citation type="submission" date="2014-02" db="EMBL/GenBank/DDBJ databases">
        <title>Draft genome of Erwinia mallotivora strain BT-MARDI, a papaya dieback pathogen.</title>
        <authorList>
            <person name="Redzuan R."/>
            <person name="Abu Bakar N."/>
            <person name="Badrun R."/>
            <person name="Mohd Raih M.F."/>
            <person name="Rozano L."/>
            <person name="Mat Amin N."/>
        </authorList>
    </citation>
    <scope>NUCLEOTIDE SEQUENCE [LARGE SCALE GENOMIC DNA]</scope>
    <source>
        <strain evidence="20 21">BT-MARDI</strain>
    </source>
</reference>
<evidence type="ECO:0000256" key="17">
    <source>
        <dbReference type="PIRSR" id="PIRSR603561-1"/>
    </source>
</evidence>
<keyword evidence="7 20" id="KW-0378">Hydrolase</keyword>
<keyword evidence="4" id="KW-0235">DNA replication</keyword>
<dbReference type="AlphaFoldDB" id="A0A014N8V5"/>
<dbReference type="PRINTS" id="PR01401">
    <property type="entry name" value="MUTATORMUTT"/>
</dbReference>
<comment type="similarity">
    <text evidence="2">Belongs to the Nudix hydrolase family.</text>
</comment>
<evidence type="ECO:0000256" key="4">
    <source>
        <dbReference type="ARBA" id="ARBA00022705"/>
    </source>
</evidence>
<protein>
    <recommendedName>
        <fullName evidence="13">8-oxo-dGTP diphosphatase</fullName>
        <ecNumber evidence="12">3.6.1.55</ecNumber>
    </recommendedName>
    <alternativeName>
        <fullName evidence="16">7,8-dihydro-8-oxoguanine-triphosphatase</fullName>
    </alternativeName>
    <alternativeName>
        <fullName evidence="15">Mutator protein MutT</fullName>
    </alternativeName>
    <alternativeName>
        <fullName evidence="14">dGTP pyrophosphohydrolase</fullName>
    </alternativeName>
</protein>
<evidence type="ECO:0000256" key="6">
    <source>
        <dbReference type="ARBA" id="ARBA00022763"/>
    </source>
</evidence>
<dbReference type="FunFam" id="3.90.79.10:FF:000014">
    <property type="entry name" value="8-oxo-dGTP diphosphatase MutT"/>
    <property type="match status" value="1"/>
</dbReference>
<keyword evidence="3" id="KW-0515">Mutator protein</keyword>
<evidence type="ECO:0000256" key="12">
    <source>
        <dbReference type="ARBA" id="ARBA00038905"/>
    </source>
</evidence>
<evidence type="ECO:0000256" key="9">
    <source>
        <dbReference type="ARBA" id="ARBA00023204"/>
    </source>
</evidence>
<keyword evidence="9" id="KW-0234">DNA repair</keyword>
<dbReference type="NCBIfam" id="NF008044">
    <property type="entry name" value="PRK10776.1"/>
    <property type="match status" value="1"/>
</dbReference>
<evidence type="ECO:0000256" key="7">
    <source>
        <dbReference type="ARBA" id="ARBA00022801"/>
    </source>
</evidence>
<keyword evidence="21" id="KW-1185">Reference proteome</keyword>
<evidence type="ECO:0000256" key="10">
    <source>
        <dbReference type="ARBA" id="ARBA00035861"/>
    </source>
</evidence>
<dbReference type="PROSITE" id="PS51462">
    <property type="entry name" value="NUDIX"/>
    <property type="match status" value="1"/>
</dbReference>
<dbReference type="InterPro" id="IPR029119">
    <property type="entry name" value="MutY_C"/>
</dbReference>
<evidence type="ECO:0000313" key="21">
    <source>
        <dbReference type="Proteomes" id="UP000019918"/>
    </source>
</evidence>
<dbReference type="InterPro" id="IPR003561">
    <property type="entry name" value="Mutator_MutT"/>
</dbReference>
<dbReference type="Gene3D" id="3.90.79.10">
    <property type="entry name" value="Nucleoside Triphosphate Pyrophosphohydrolase"/>
    <property type="match status" value="1"/>
</dbReference>
<evidence type="ECO:0000256" key="16">
    <source>
        <dbReference type="ARBA" id="ARBA00042798"/>
    </source>
</evidence>
<dbReference type="InterPro" id="IPR020084">
    <property type="entry name" value="NUDIX_hydrolase_CS"/>
</dbReference>
<dbReference type="PATRIC" id="fig|69222.5.peg.1926"/>
<dbReference type="GO" id="GO:0044716">
    <property type="term" value="F:8-oxo-GDP phosphatase activity"/>
    <property type="evidence" value="ECO:0007669"/>
    <property type="project" value="TreeGrafter"/>
</dbReference>
<evidence type="ECO:0000256" key="14">
    <source>
        <dbReference type="ARBA" id="ARBA00041592"/>
    </source>
</evidence>
<evidence type="ECO:0000256" key="15">
    <source>
        <dbReference type="ARBA" id="ARBA00041979"/>
    </source>
</evidence>
<dbReference type="STRING" id="69222.BG55_09345"/>
<dbReference type="CDD" id="cd03425">
    <property type="entry name" value="NUDIX_MutT_NudA_like"/>
    <property type="match status" value="1"/>
</dbReference>
<dbReference type="GO" id="GO:0046872">
    <property type="term" value="F:metal ion binding"/>
    <property type="evidence" value="ECO:0007669"/>
    <property type="project" value="UniProtKB-KW"/>
</dbReference>
<gene>
    <name evidence="20" type="ORF">BG55_09345</name>
</gene>
<dbReference type="GO" id="GO:0035539">
    <property type="term" value="F:8-oxo-7,8-dihydrodeoxyguanosine triphosphate pyrophosphatase activity"/>
    <property type="evidence" value="ECO:0007669"/>
    <property type="project" value="UniProtKB-EC"/>
</dbReference>
<evidence type="ECO:0000313" key="20">
    <source>
        <dbReference type="EMBL" id="EXU75813.1"/>
    </source>
</evidence>
<evidence type="ECO:0000256" key="1">
    <source>
        <dbReference type="ARBA" id="ARBA00001946"/>
    </source>
</evidence>
<feature type="binding site" evidence="17">
    <location>
        <position position="119"/>
    </location>
    <ligand>
        <name>8-oxo-dGTP</name>
        <dbReference type="ChEBI" id="CHEBI:77896"/>
    </ligand>
</feature>
<feature type="binding site" evidence="17">
    <location>
        <position position="23"/>
    </location>
    <ligand>
        <name>8-oxo-dGTP</name>
        <dbReference type="ChEBI" id="CHEBI:77896"/>
    </ligand>
</feature>
<evidence type="ECO:0000256" key="3">
    <source>
        <dbReference type="ARBA" id="ARBA00022457"/>
    </source>
</evidence>
<name>A0A014N8V5_9GAMM</name>
<dbReference type="NCBIfam" id="TIGR00586">
    <property type="entry name" value="mutt"/>
    <property type="match status" value="1"/>
</dbReference>
<dbReference type="PANTHER" id="PTHR47707:SF1">
    <property type="entry name" value="NUDIX HYDROLASE FAMILY PROTEIN"/>
    <property type="match status" value="1"/>
</dbReference>
<sequence>MKHLQVAVGIIRDKDQNIFLAKRSASSHMGNMWEFPGGKIEAGETPEQALKRELHEETGIEVVSAVAWDRSEHADSQLQVTLHFFIVEEWQGEPWGREGQPQRWVAQRDLVAAEFPPANIPIVARLIKEAR</sequence>
<accession>A0A014N8V5</accession>
<dbReference type="EC" id="3.6.1.55" evidence="12"/>
<dbReference type="GO" id="GO:0008413">
    <property type="term" value="F:8-oxo-7,8-dihydroguanosine triphosphate pyrophosphatase activity"/>
    <property type="evidence" value="ECO:0007669"/>
    <property type="project" value="InterPro"/>
</dbReference>
<dbReference type="Proteomes" id="UP000019918">
    <property type="component" value="Unassembled WGS sequence"/>
</dbReference>
<dbReference type="PROSITE" id="PS00893">
    <property type="entry name" value="NUDIX_BOX"/>
    <property type="match status" value="1"/>
</dbReference>
<evidence type="ECO:0000256" key="2">
    <source>
        <dbReference type="ARBA" id="ARBA00005582"/>
    </source>
</evidence>
<dbReference type="InterPro" id="IPR015797">
    <property type="entry name" value="NUDIX_hydrolase-like_dom_sf"/>
</dbReference>
<feature type="binding site" evidence="18">
    <location>
        <position position="57"/>
    </location>
    <ligand>
        <name>Mg(2+)</name>
        <dbReference type="ChEBI" id="CHEBI:18420"/>
    </ligand>
</feature>
<dbReference type="GO" id="GO:0006260">
    <property type="term" value="P:DNA replication"/>
    <property type="evidence" value="ECO:0007669"/>
    <property type="project" value="UniProtKB-KW"/>
</dbReference>
<evidence type="ECO:0000256" key="8">
    <source>
        <dbReference type="ARBA" id="ARBA00022842"/>
    </source>
</evidence>
<evidence type="ECO:0000256" key="5">
    <source>
        <dbReference type="ARBA" id="ARBA00022723"/>
    </source>
</evidence>